<organism evidence="12 13">
    <name type="scientific">Candidatus Alectryocaccomicrobium excrementavium</name>
    <dbReference type="NCBI Taxonomy" id="2840668"/>
    <lineage>
        <taxon>Bacteria</taxon>
        <taxon>Bacillati</taxon>
        <taxon>Bacillota</taxon>
        <taxon>Clostridia</taxon>
        <taxon>Candidatus Alectryocaccomicrobium</taxon>
    </lineage>
</organism>
<dbReference type="PANTHER" id="PTHR43386:SF24">
    <property type="entry name" value="OLIGOPEPTIDE TRANSPORT SYSTEM PERMEASE PROTEIN AMID"/>
    <property type="match status" value="1"/>
</dbReference>
<feature type="transmembrane region" description="Helical" evidence="10">
    <location>
        <begin position="437"/>
        <end position="458"/>
    </location>
</feature>
<dbReference type="SUPFAM" id="SSF161098">
    <property type="entry name" value="MetI-like"/>
    <property type="match status" value="1"/>
</dbReference>
<feature type="domain" description="ABC transmembrane type-1" evidence="11">
    <location>
        <begin position="295"/>
        <end position="489"/>
    </location>
</feature>
<feature type="transmembrane region" description="Helical" evidence="10">
    <location>
        <begin position="358"/>
        <end position="379"/>
    </location>
</feature>
<evidence type="ECO:0000256" key="1">
    <source>
        <dbReference type="ARBA" id="ARBA00004651"/>
    </source>
</evidence>
<dbReference type="InterPro" id="IPR050366">
    <property type="entry name" value="BP-dependent_transpt_permease"/>
</dbReference>
<evidence type="ECO:0000256" key="8">
    <source>
        <dbReference type="ARBA" id="ARBA00023136"/>
    </source>
</evidence>
<evidence type="ECO:0000256" key="3">
    <source>
        <dbReference type="ARBA" id="ARBA00022475"/>
    </source>
</evidence>
<evidence type="ECO:0000256" key="2">
    <source>
        <dbReference type="ARBA" id="ARBA00022448"/>
    </source>
</evidence>
<gene>
    <name evidence="12" type="ORF">IAA84_03585</name>
</gene>
<dbReference type="Proteomes" id="UP000824140">
    <property type="component" value="Unassembled WGS sequence"/>
</dbReference>
<evidence type="ECO:0000256" key="7">
    <source>
        <dbReference type="ARBA" id="ARBA00022989"/>
    </source>
</evidence>
<evidence type="ECO:0000313" key="12">
    <source>
        <dbReference type="EMBL" id="HIS92079.1"/>
    </source>
</evidence>
<keyword evidence="2 10" id="KW-0813">Transport</keyword>
<dbReference type="PANTHER" id="PTHR43386">
    <property type="entry name" value="OLIGOPEPTIDE TRANSPORT SYSTEM PERMEASE PROTEIN APPC"/>
    <property type="match status" value="1"/>
</dbReference>
<dbReference type="InterPro" id="IPR025966">
    <property type="entry name" value="OppC_N"/>
</dbReference>
<dbReference type="GO" id="GO:0055085">
    <property type="term" value="P:transmembrane transport"/>
    <property type="evidence" value="ECO:0007669"/>
    <property type="project" value="InterPro"/>
</dbReference>
<evidence type="ECO:0000256" key="10">
    <source>
        <dbReference type="RuleBase" id="RU363032"/>
    </source>
</evidence>
<proteinExistence type="inferred from homology"/>
<feature type="transmembrane region" description="Helical" evidence="10">
    <location>
        <begin position="334"/>
        <end position="352"/>
    </location>
</feature>
<dbReference type="Gene3D" id="1.10.3720.10">
    <property type="entry name" value="MetI-like"/>
    <property type="match status" value="1"/>
</dbReference>
<keyword evidence="5" id="KW-0571">Peptide transport</keyword>
<evidence type="ECO:0000256" key="4">
    <source>
        <dbReference type="ARBA" id="ARBA00022692"/>
    </source>
</evidence>
<comment type="subcellular location">
    <subcellularLocation>
        <location evidence="1 10">Cell membrane</location>
        <topology evidence="1 10">Multi-pass membrane protein</topology>
    </subcellularLocation>
</comment>
<dbReference type="InterPro" id="IPR035906">
    <property type="entry name" value="MetI-like_sf"/>
</dbReference>
<keyword evidence="6" id="KW-0653">Protein transport</keyword>
<evidence type="ECO:0000256" key="5">
    <source>
        <dbReference type="ARBA" id="ARBA00022856"/>
    </source>
</evidence>
<dbReference type="GO" id="GO:0005886">
    <property type="term" value="C:plasma membrane"/>
    <property type="evidence" value="ECO:0007669"/>
    <property type="project" value="UniProtKB-SubCell"/>
</dbReference>
<comment type="similarity">
    <text evidence="9">Belongs to the binding-protein-dependent transport system permease family. OppBC subfamily.</text>
</comment>
<protein>
    <submittedName>
        <fullName evidence="12">ABC transporter permease</fullName>
    </submittedName>
</protein>
<feature type="transmembrane region" description="Helical" evidence="10">
    <location>
        <begin position="47"/>
        <end position="69"/>
    </location>
</feature>
<evidence type="ECO:0000259" key="11">
    <source>
        <dbReference type="PROSITE" id="PS50928"/>
    </source>
</evidence>
<keyword evidence="7 10" id="KW-1133">Transmembrane helix</keyword>
<feature type="transmembrane region" description="Helical" evidence="10">
    <location>
        <begin position="299"/>
        <end position="322"/>
    </location>
</feature>
<dbReference type="PROSITE" id="PS50928">
    <property type="entry name" value="ABC_TM1"/>
    <property type="match status" value="1"/>
</dbReference>
<evidence type="ECO:0000313" key="13">
    <source>
        <dbReference type="Proteomes" id="UP000824140"/>
    </source>
</evidence>
<dbReference type="Pfam" id="PF00528">
    <property type="entry name" value="BPD_transp_1"/>
    <property type="match status" value="1"/>
</dbReference>
<comment type="caution">
    <text evidence="12">The sequence shown here is derived from an EMBL/GenBank/DDBJ whole genome shotgun (WGS) entry which is preliminary data.</text>
</comment>
<keyword evidence="4 10" id="KW-0812">Transmembrane</keyword>
<feature type="transmembrane region" description="Helical" evidence="10">
    <location>
        <begin position="81"/>
        <end position="100"/>
    </location>
</feature>
<keyword evidence="8 10" id="KW-0472">Membrane</keyword>
<dbReference type="Pfam" id="PF12911">
    <property type="entry name" value="OppC_N"/>
    <property type="match status" value="1"/>
</dbReference>
<dbReference type="AlphaFoldDB" id="A0A9D1FZ19"/>
<evidence type="ECO:0000256" key="6">
    <source>
        <dbReference type="ARBA" id="ARBA00022927"/>
    </source>
</evidence>
<name>A0A9D1FZ19_9FIRM</name>
<feature type="transmembrane region" description="Helical" evidence="10">
    <location>
        <begin position="470"/>
        <end position="488"/>
    </location>
</feature>
<reference evidence="12" key="1">
    <citation type="submission" date="2020-10" db="EMBL/GenBank/DDBJ databases">
        <authorList>
            <person name="Gilroy R."/>
        </authorList>
    </citation>
    <scope>NUCLEOTIDE SEQUENCE</scope>
    <source>
        <strain evidence="12">13766</strain>
    </source>
</reference>
<sequence length="505" mass="56348">MDYEKIPAEQFAFVHENEKLHDAELQTKARGFFADAMLRFRKNKSSVVAAYILLFLVLYAIFAPMISIYDVNDTDAMYVNYPPFVPSMAHLGILNGARVMDSQNDKAMQMWSAIAEETGYNPVIRTVNTYTTEQRSRGQTITRYTYDIEVNMYYAKGIVYRNFNYDEFQRLQDWQNETGIQVIFPYVEPDDIGGITDNPNIWYQVDSSGNAVLDEDGNFIPAYSTNADRAGAPYNSLRIDGDDGSWVYSTAKSGSVQCRVLYYNYYQYLNGHEPSYIMGTNVMGMDLFCAIGLGARFSLIFALLVSAINLTIGAIYGAIQGYYGGMVDMVMDRIVDVLSGVPFVVVTVLFQLHLAQKVGVVVSFLFAFVLTGWISMAALTRKQFYRFKGQEFVMAARTLGASDWRLMFKHIFPNAIGTIITSCALIIPSVINSETSMTYLGIVNLSAFAGTTIGTLLSQGNAAVTTAPHAMLWPSVFLGLLMICFNLFGNGLRDAFNPTTRGVED</sequence>
<dbReference type="CDD" id="cd06261">
    <property type="entry name" value="TM_PBP2"/>
    <property type="match status" value="1"/>
</dbReference>
<dbReference type="EMBL" id="DVJN01000071">
    <property type="protein sequence ID" value="HIS92079.1"/>
    <property type="molecule type" value="Genomic_DNA"/>
</dbReference>
<reference evidence="12" key="2">
    <citation type="journal article" date="2021" name="PeerJ">
        <title>Extensive microbial diversity within the chicken gut microbiome revealed by metagenomics and culture.</title>
        <authorList>
            <person name="Gilroy R."/>
            <person name="Ravi A."/>
            <person name="Getino M."/>
            <person name="Pursley I."/>
            <person name="Horton D.L."/>
            <person name="Alikhan N.F."/>
            <person name="Baker D."/>
            <person name="Gharbi K."/>
            <person name="Hall N."/>
            <person name="Watson M."/>
            <person name="Adriaenssens E.M."/>
            <person name="Foster-Nyarko E."/>
            <person name="Jarju S."/>
            <person name="Secka A."/>
            <person name="Antonio M."/>
            <person name="Oren A."/>
            <person name="Chaudhuri R.R."/>
            <person name="La Ragione R."/>
            <person name="Hildebrand F."/>
            <person name="Pallen M.J."/>
        </authorList>
    </citation>
    <scope>NUCLEOTIDE SEQUENCE</scope>
    <source>
        <strain evidence="12">13766</strain>
    </source>
</reference>
<dbReference type="GO" id="GO:0015833">
    <property type="term" value="P:peptide transport"/>
    <property type="evidence" value="ECO:0007669"/>
    <property type="project" value="UniProtKB-KW"/>
</dbReference>
<evidence type="ECO:0000256" key="9">
    <source>
        <dbReference type="ARBA" id="ARBA00024202"/>
    </source>
</evidence>
<dbReference type="GO" id="GO:0015031">
    <property type="term" value="P:protein transport"/>
    <property type="evidence" value="ECO:0007669"/>
    <property type="project" value="UniProtKB-KW"/>
</dbReference>
<dbReference type="InterPro" id="IPR000515">
    <property type="entry name" value="MetI-like"/>
</dbReference>
<keyword evidence="3" id="KW-1003">Cell membrane</keyword>
<accession>A0A9D1FZ19</accession>
<feature type="transmembrane region" description="Helical" evidence="10">
    <location>
        <begin position="411"/>
        <end position="431"/>
    </location>
</feature>